<comment type="caution">
    <text evidence="3">The sequence shown here is derived from an EMBL/GenBank/DDBJ whole genome shotgun (WGS) entry which is preliminary data.</text>
</comment>
<evidence type="ECO:0000313" key="3">
    <source>
        <dbReference type="EMBL" id="MFB9212692.1"/>
    </source>
</evidence>
<evidence type="ECO:0000259" key="2">
    <source>
        <dbReference type="Pfam" id="PF11845"/>
    </source>
</evidence>
<evidence type="ECO:0000256" key="1">
    <source>
        <dbReference type="SAM" id="SignalP"/>
    </source>
</evidence>
<keyword evidence="1" id="KW-0732">Signal</keyword>
<proteinExistence type="predicted"/>
<feature type="chain" id="PRO_5045847885" evidence="1">
    <location>
        <begin position="29"/>
        <end position="273"/>
    </location>
</feature>
<feature type="domain" description="Tll0287-like" evidence="2">
    <location>
        <begin position="117"/>
        <end position="195"/>
    </location>
</feature>
<dbReference type="InterPro" id="IPR021796">
    <property type="entry name" value="Tll0287-like_dom"/>
</dbReference>
<dbReference type="Proteomes" id="UP001589654">
    <property type="component" value="Unassembled WGS sequence"/>
</dbReference>
<dbReference type="Pfam" id="PF11845">
    <property type="entry name" value="Tll0287-like"/>
    <property type="match status" value="1"/>
</dbReference>
<dbReference type="PROSITE" id="PS51257">
    <property type="entry name" value="PROKAR_LIPOPROTEIN"/>
    <property type="match status" value="1"/>
</dbReference>
<name>A0ABV5J873_9BACT</name>
<reference evidence="3 4" key="1">
    <citation type="submission" date="2024-09" db="EMBL/GenBank/DDBJ databases">
        <authorList>
            <person name="Sun Q."/>
            <person name="Mori K."/>
        </authorList>
    </citation>
    <scope>NUCLEOTIDE SEQUENCE [LARGE SCALE GENOMIC DNA]</scope>
    <source>
        <strain evidence="3 4">CECT 7682</strain>
    </source>
</reference>
<evidence type="ECO:0000313" key="4">
    <source>
        <dbReference type="Proteomes" id="UP001589654"/>
    </source>
</evidence>
<sequence length="273" mass="30560">MKTTTIHKTKWYLALVLLLGFACQPLPEEESESTSSGKMYSIEEAFEIVAAENDVARTLYTKAIVGEGKKNGLKFHEDWEKDEVEAGPLPALFLRGIASDIKKKGEIPLGLFLGSDFPVRKSNKFVGKQAELFSEIRQDGKPKYFYDEESKLYTAMFPDFAGAKPCVTCHNEHPETTKTDWKMGDIMGATTWTYPSDSVSFEELQGMIMAYRDGAAATFQKYLDKTETFSENETPKVGDVWPSAGYQLPSPTEFLDSVNHLSSKNTLKGILKM</sequence>
<dbReference type="EMBL" id="JBHMEW010000063">
    <property type="protein sequence ID" value="MFB9212692.1"/>
    <property type="molecule type" value="Genomic_DNA"/>
</dbReference>
<dbReference type="RefSeq" id="WP_290247535.1">
    <property type="nucleotide sequence ID" value="NZ_JAUFQT010000001.1"/>
</dbReference>
<protein>
    <submittedName>
        <fullName evidence="3">DUF3365 domain-containing protein</fullName>
    </submittedName>
</protein>
<feature type="signal peptide" evidence="1">
    <location>
        <begin position="1"/>
        <end position="28"/>
    </location>
</feature>
<keyword evidence="4" id="KW-1185">Reference proteome</keyword>
<accession>A0ABV5J873</accession>
<organism evidence="3 4">
    <name type="scientific">Echinicola jeungdonensis</name>
    <dbReference type="NCBI Taxonomy" id="709343"/>
    <lineage>
        <taxon>Bacteria</taxon>
        <taxon>Pseudomonadati</taxon>
        <taxon>Bacteroidota</taxon>
        <taxon>Cytophagia</taxon>
        <taxon>Cytophagales</taxon>
        <taxon>Cyclobacteriaceae</taxon>
        <taxon>Echinicola</taxon>
    </lineage>
</organism>
<gene>
    <name evidence="3" type="ORF">ACFFUR_12830</name>
</gene>